<comment type="caution">
    <text evidence="6">The sequence shown here is derived from an EMBL/GenBank/DDBJ whole genome shotgun (WGS) entry which is preliminary data.</text>
</comment>
<evidence type="ECO:0000313" key="6">
    <source>
        <dbReference type="EMBL" id="KAJ9702707.1"/>
    </source>
</evidence>
<dbReference type="Pfam" id="PF21889">
    <property type="entry name" value="TPR1-like_2nd"/>
    <property type="match status" value="1"/>
</dbReference>
<dbReference type="PROSITE" id="PS50082">
    <property type="entry name" value="WD_REPEATS_2"/>
    <property type="match status" value="2"/>
</dbReference>
<evidence type="ECO:0000256" key="1">
    <source>
        <dbReference type="ARBA" id="ARBA00022574"/>
    </source>
</evidence>
<evidence type="ECO:0000256" key="3">
    <source>
        <dbReference type="PROSITE-ProRule" id="PRU00221"/>
    </source>
</evidence>
<feature type="repeat" description="WD" evidence="3">
    <location>
        <begin position="443"/>
        <end position="486"/>
    </location>
</feature>
<dbReference type="EMBL" id="JARBHA010000004">
    <property type="protein sequence ID" value="KAJ9702707.1"/>
    <property type="molecule type" value="Genomic_DNA"/>
</dbReference>
<sequence length="1058" mass="118511">MALKLQKKELIFLILQFLHEKKYTETVHKLERESAVFFNMPYFEEMMHMGQFDEAQHYLLAFTNLKANSYSRKIFFEIRKQKYLEALDKHDDMKALEILKKDLKVFASDNESLFKEMTQLLALNDFREMAPLSTYKDAETARKLLTVELKKLLRANPLIREKLSFPDLEPSRLQELLKKRQPDNTNLQSQAPVIDKPMQSAKESEDVIFMGANMPLEVEQMPVQSPIKGAQPLDCAMMASETPFSKVMSSQQNLTHPAGTGAAMNPSSSNPAASSSCPGNSNYLLRARPDKVFSDPGLSGSKSSLNVTNDLPKIVGQMLDLGSQPTSIDFHPSKHTLLIVGTSAGEIEMWDVCSQEKIFSTNFKIWNKEGGSQKKTLSRIFSFRNQEEGQCSKSEGKVRPEHPSVNRVLWSPEGSLFGVAYSEDIVQLFCYCSRNSIWEFMELEAHDGSVNDLAFACPNDQHYIITCGDDATIKVWHLVTGAILYIFQGHKSPICCVVSSANNDLHYIWSTSVDGKIKEWTYDKDHAIAEYDAPGCCCTTMSFGADGERLISCGTTKEGVSHLVEWHEMGSIMKRTIQGVNKCSFGVMQFDMAKNGLLVAGDDFSLKFWDLNAVDLVTPIYASEMLPASRLIRFNKEGTLLAVTANDNKIKILVSVNGFQLLQTNERVPCVPATVPKGGDKGALGAKEQRSPEKGHDGPIVGRFTELNEPDQFRWLRLPPHSIITSKILRLTYLHSGASILALAADAIHLGWKWPCKATTSVHPRLLRNKFGEMMTNDVTDSMLDEAPGCFALTASDGYLLSSSGGEISLFNIRTFEKMVTFMNPPPAATYIAVHPWDNNVIAVGLDDSTIQIYNVRTREMIKKLRRHSKRITGLAFSYVLDVLVSSGADAQLVVWNSLSGGWERQRSRYLWIPNEMRRANLMDIRVQFSQEQTSFLVVCQPKLAIYEAMTLYCVREWNVDGASSPISDATFSCDGRLVYASFLDGAVCIFMAQDLQIWYRISPSAHLPPGDRSRIYPLAVAAHPQKPNQFALGLSVGGVMVFEPLEPEEQWGLPRHH</sequence>
<evidence type="ECO:0000256" key="2">
    <source>
        <dbReference type="ARBA" id="ARBA00022737"/>
    </source>
</evidence>
<organism evidence="6 7">
    <name type="scientific">Vitis rotundifolia</name>
    <name type="common">Muscadine grape</name>
    <dbReference type="NCBI Taxonomy" id="103349"/>
    <lineage>
        <taxon>Eukaryota</taxon>
        <taxon>Viridiplantae</taxon>
        <taxon>Streptophyta</taxon>
        <taxon>Embryophyta</taxon>
        <taxon>Tracheophyta</taxon>
        <taxon>Spermatophyta</taxon>
        <taxon>Magnoliopsida</taxon>
        <taxon>eudicotyledons</taxon>
        <taxon>Gunneridae</taxon>
        <taxon>Pentapetalae</taxon>
        <taxon>rosids</taxon>
        <taxon>Vitales</taxon>
        <taxon>Vitaceae</taxon>
        <taxon>Viteae</taxon>
        <taxon>Vitis</taxon>
    </lineage>
</organism>
<feature type="repeat" description="WD" evidence="3">
    <location>
        <begin position="865"/>
        <end position="897"/>
    </location>
</feature>
<dbReference type="PROSITE" id="PS50896">
    <property type="entry name" value="LISH"/>
    <property type="match status" value="1"/>
</dbReference>
<dbReference type="SMART" id="SM00320">
    <property type="entry name" value="WD40"/>
    <property type="match status" value="9"/>
</dbReference>
<dbReference type="SMART" id="SM00668">
    <property type="entry name" value="CTLH"/>
    <property type="match status" value="1"/>
</dbReference>
<dbReference type="Gene3D" id="2.130.10.10">
    <property type="entry name" value="YVTN repeat-like/Quinoprotein amine dehydrogenase"/>
    <property type="match status" value="3"/>
</dbReference>
<dbReference type="PANTHER" id="PTHR44083">
    <property type="entry name" value="TOPLESS-RELATED PROTEIN 1-RELATED"/>
    <property type="match status" value="1"/>
</dbReference>
<dbReference type="AlphaFoldDB" id="A0AA39A872"/>
<feature type="domain" description="CTLH" evidence="5">
    <location>
        <begin position="36"/>
        <end position="94"/>
    </location>
</feature>
<dbReference type="PANTHER" id="PTHR44083:SF45">
    <property type="entry name" value="TOPLESS-RELATED PROTEIN 1"/>
    <property type="match status" value="1"/>
</dbReference>
<dbReference type="InterPro" id="IPR006595">
    <property type="entry name" value="CTLH_C"/>
</dbReference>
<dbReference type="InterPro" id="IPR015943">
    <property type="entry name" value="WD40/YVTN_repeat-like_dom_sf"/>
</dbReference>
<dbReference type="InterPro" id="IPR001680">
    <property type="entry name" value="WD40_rpt"/>
</dbReference>
<keyword evidence="2" id="KW-0677">Repeat</keyword>
<dbReference type="SMART" id="SM00667">
    <property type="entry name" value="LisH"/>
    <property type="match status" value="1"/>
</dbReference>
<dbReference type="InterPro" id="IPR036322">
    <property type="entry name" value="WD40_repeat_dom_sf"/>
</dbReference>
<dbReference type="PROSITE" id="PS50897">
    <property type="entry name" value="CTLH"/>
    <property type="match status" value="1"/>
</dbReference>
<evidence type="ECO:0000259" key="5">
    <source>
        <dbReference type="PROSITE" id="PS50897"/>
    </source>
</evidence>
<feature type="region of interest" description="Disordered" evidence="4">
    <location>
        <begin position="679"/>
        <end position="700"/>
    </location>
</feature>
<keyword evidence="7" id="KW-1185">Reference proteome</keyword>
<proteinExistence type="predicted"/>
<dbReference type="InterPro" id="IPR027728">
    <property type="entry name" value="Topless_fam"/>
</dbReference>
<name>A0AA39A872_VITRO</name>
<dbReference type="SUPFAM" id="SSF50978">
    <property type="entry name" value="WD40 repeat-like"/>
    <property type="match status" value="3"/>
</dbReference>
<feature type="compositionally biased region" description="Low complexity" evidence="4">
    <location>
        <begin position="262"/>
        <end position="281"/>
    </location>
</feature>
<dbReference type="InterPro" id="IPR006594">
    <property type="entry name" value="LisH"/>
</dbReference>
<dbReference type="GO" id="GO:0006355">
    <property type="term" value="P:regulation of DNA-templated transcription"/>
    <property type="evidence" value="ECO:0007669"/>
    <property type="project" value="InterPro"/>
</dbReference>
<reference evidence="6 7" key="1">
    <citation type="journal article" date="2023" name="BMC Biotechnol.">
        <title>Vitis rotundifolia cv Carlos genome sequencing.</title>
        <authorList>
            <person name="Huff M."/>
            <person name="Hulse-Kemp A."/>
            <person name="Scheffler B."/>
            <person name="Youngblood R."/>
            <person name="Simpson S."/>
            <person name="Babiker E."/>
            <person name="Staton M."/>
        </authorList>
    </citation>
    <scope>NUCLEOTIDE SEQUENCE [LARGE SCALE GENOMIC DNA]</scope>
    <source>
        <tissue evidence="6">Leaf</tissue>
    </source>
</reference>
<dbReference type="InterPro" id="IPR054080">
    <property type="entry name" value="TPR1-like_2nd"/>
</dbReference>
<keyword evidence="1 3" id="KW-0853">WD repeat</keyword>
<dbReference type="PROSITE" id="PS50294">
    <property type="entry name" value="WD_REPEATS_REGION"/>
    <property type="match status" value="2"/>
</dbReference>
<dbReference type="Pfam" id="PF00400">
    <property type="entry name" value="WD40"/>
    <property type="match status" value="3"/>
</dbReference>
<evidence type="ECO:0000256" key="4">
    <source>
        <dbReference type="SAM" id="MobiDB-lite"/>
    </source>
</evidence>
<feature type="region of interest" description="Disordered" evidence="4">
    <location>
        <begin position="249"/>
        <end position="281"/>
    </location>
</feature>
<evidence type="ECO:0000313" key="7">
    <source>
        <dbReference type="Proteomes" id="UP001168098"/>
    </source>
</evidence>
<protein>
    <recommendedName>
        <fullName evidence="5">CTLH domain-containing protein</fullName>
    </recommendedName>
</protein>
<feature type="compositionally biased region" description="Basic and acidic residues" evidence="4">
    <location>
        <begin position="687"/>
        <end position="697"/>
    </location>
</feature>
<gene>
    <name evidence="6" type="ORF">PVL29_004438</name>
</gene>
<dbReference type="Proteomes" id="UP001168098">
    <property type="component" value="Unassembled WGS sequence"/>
</dbReference>
<accession>A0AA39A872</accession>